<comment type="caution">
    <text evidence="2">The sequence shown here is derived from an EMBL/GenBank/DDBJ whole genome shotgun (WGS) entry which is preliminary data.</text>
</comment>
<dbReference type="Pfam" id="PF04053">
    <property type="entry name" value="B-prop_COPA_B_2nd"/>
    <property type="match status" value="1"/>
</dbReference>
<organism evidence="2">
    <name type="scientific">Tanacetum cinerariifolium</name>
    <name type="common">Dalmatian daisy</name>
    <name type="synonym">Chrysanthemum cinerariifolium</name>
    <dbReference type="NCBI Taxonomy" id="118510"/>
    <lineage>
        <taxon>Eukaryota</taxon>
        <taxon>Viridiplantae</taxon>
        <taxon>Streptophyta</taxon>
        <taxon>Embryophyta</taxon>
        <taxon>Tracheophyta</taxon>
        <taxon>Spermatophyta</taxon>
        <taxon>Magnoliopsida</taxon>
        <taxon>eudicotyledons</taxon>
        <taxon>Gunneridae</taxon>
        <taxon>Pentapetalae</taxon>
        <taxon>asterids</taxon>
        <taxon>campanulids</taxon>
        <taxon>Asterales</taxon>
        <taxon>Asteraceae</taxon>
        <taxon>Asteroideae</taxon>
        <taxon>Anthemideae</taxon>
        <taxon>Anthemidinae</taxon>
        <taxon>Tanacetum</taxon>
    </lineage>
</organism>
<dbReference type="GO" id="GO:0016192">
    <property type="term" value="P:vesicle-mediated transport"/>
    <property type="evidence" value="ECO:0007669"/>
    <property type="project" value="InterPro"/>
</dbReference>
<dbReference type="EMBL" id="BKCJ011849542">
    <property type="protein sequence ID" value="GFD58174.1"/>
    <property type="molecule type" value="Genomic_DNA"/>
</dbReference>
<dbReference type="GO" id="GO:0030117">
    <property type="term" value="C:membrane coat"/>
    <property type="evidence" value="ECO:0007669"/>
    <property type="project" value="InterPro"/>
</dbReference>
<dbReference type="GO" id="GO:0006886">
    <property type="term" value="P:intracellular protein transport"/>
    <property type="evidence" value="ECO:0007669"/>
    <property type="project" value="InterPro"/>
</dbReference>
<name>A0A699XNZ4_TANCI</name>
<dbReference type="InterPro" id="IPR006692">
    <property type="entry name" value="Beta-prop_COPA/B_2nd"/>
</dbReference>
<feature type="non-terminal residue" evidence="2">
    <location>
        <position position="1"/>
    </location>
</feature>
<protein>
    <submittedName>
        <fullName evidence="2">Coatomer subunit beta'-1</fullName>
    </submittedName>
</protein>
<proteinExistence type="predicted"/>
<dbReference type="AlphaFoldDB" id="A0A699XNZ4"/>
<dbReference type="GO" id="GO:0005198">
    <property type="term" value="F:structural molecule activity"/>
    <property type="evidence" value="ECO:0007669"/>
    <property type="project" value="InterPro"/>
</dbReference>
<evidence type="ECO:0000259" key="1">
    <source>
        <dbReference type="Pfam" id="PF04053"/>
    </source>
</evidence>
<gene>
    <name evidence="2" type="ORF">Tci_930143</name>
</gene>
<reference evidence="2" key="1">
    <citation type="journal article" date="2019" name="Sci. Rep.">
        <title>Draft genome of Tanacetum cinerariifolium, the natural source of mosquito coil.</title>
        <authorList>
            <person name="Yamashiro T."/>
            <person name="Shiraishi A."/>
            <person name="Satake H."/>
            <person name="Nakayama K."/>
        </authorList>
    </citation>
    <scope>NUCLEOTIDE SEQUENCE</scope>
</reference>
<accession>A0A699XNZ4</accession>
<evidence type="ECO:0000313" key="2">
    <source>
        <dbReference type="EMBL" id="GFD58174.1"/>
    </source>
</evidence>
<feature type="domain" description="COPA/B second beta-propeller" evidence="1">
    <location>
        <begin position="2"/>
        <end position="85"/>
    </location>
</feature>
<feature type="non-terminal residue" evidence="2">
    <location>
        <position position="86"/>
    </location>
</feature>
<sequence length="86" mass="9469">GGVLLGVKGQGGVGFYDWDSGALVRRIEVEPKSVFWSESGELVTLATEDTYYVLRYSRENYLEAVQNGEIDEDGAESAFEVVCDIN</sequence>